<evidence type="ECO:0000313" key="1">
    <source>
        <dbReference type="EMBL" id="GAG77740.1"/>
    </source>
</evidence>
<proteinExistence type="predicted"/>
<sequence length="186" mass="21686">MTNWTLIHITAVHPTEESHRQFLAHLGAMAGNESELTSRKLSKKEIIFYPNQQYVYYYEMKYSSVFPYLGMQNSMHMTRTSKIECLFTNPGNDEAGKIILQSFSDEVQDWIIAHSLDLKLMKAHDFTQYELDEELLAERVETFLHQLYDQGKAKEMESYLMPGCGGETTMSFFYARRIIELLTPTE</sequence>
<dbReference type="EMBL" id="BART01009543">
    <property type="protein sequence ID" value="GAG77740.1"/>
    <property type="molecule type" value="Genomic_DNA"/>
</dbReference>
<organism evidence="1">
    <name type="scientific">marine sediment metagenome</name>
    <dbReference type="NCBI Taxonomy" id="412755"/>
    <lineage>
        <taxon>unclassified sequences</taxon>
        <taxon>metagenomes</taxon>
        <taxon>ecological metagenomes</taxon>
    </lineage>
</organism>
<reference evidence="1" key="1">
    <citation type="journal article" date="2014" name="Front. Microbiol.">
        <title>High frequency of phylogenetically diverse reductive dehalogenase-homologous genes in deep subseafloor sedimentary metagenomes.</title>
        <authorList>
            <person name="Kawai M."/>
            <person name="Futagami T."/>
            <person name="Toyoda A."/>
            <person name="Takaki Y."/>
            <person name="Nishi S."/>
            <person name="Hori S."/>
            <person name="Arai W."/>
            <person name="Tsubouchi T."/>
            <person name="Morono Y."/>
            <person name="Uchiyama I."/>
            <person name="Ito T."/>
            <person name="Fujiyama A."/>
            <person name="Inagaki F."/>
            <person name="Takami H."/>
        </authorList>
    </citation>
    <scope>NUCLEOTIDE SEQUENCE</scope>
    <source>
        <strain evidence="1">Expedition CK06-06</strain>
    </source>
</reference>
<gene>
    <name evidence="1" type="ORF">S01H4_21108</name>
</gene>
<dbReference type="AlphaFoldDB" id="X1A6G4"/>
<comment type="caution">
    <text evidence="1">The sequence shown here is derived from an EMBL/GenBank/DDBJ whole genome shotgun (WGS) entry which is preliminary data.</text>
</comment>
<protein>
    <submittedName>
        <fullName evidence="1">Uncharacterized protein</fullName>
    </submittedName>
</protein>
<name>X1A6G4_9ZZZZ</name>
<accession>X1A6G4</accession>